<dbReference type="STRING" id="1150112.SAMN04487893_10899"/>
<dbReference type="SUPFAM" id="SSF89392">
    <property type="entry name" value="Prokaryotic lipoproteins and lipoprotein localization factors"/>
    <property type="match status" value="1"/>
</dbReference>
<gene>
    <name evidence="3" type="ORF">SAMN04487893_10899</name>
</gene>
<accession>A0A1I3RMH9</accession>
<dbReference type="RefSeq" id="WP_090679179.1">
    <property type="nucleotide sequence ID" value="NZ_FORU01000008.1"/>
</dbReference>
<proteinExistence type="predicted"/>
<sequence>MKKFYALLVWCVMSIAISYAQEVPMTKLQIETFNKEVSNKNKEIKTIDTDFIQYKNISFMSKEIESKGKMLLSIPNKLLWKYNSPIAYSVLFNNQKISINDQGKKNNIDLGNNKKFAKINNLIVSSVSGQMFDEKEFSIRYFMDKKRRIAKMKPINKEISQYISEIVLYFDEGQNTVSEVKLIEPSADYTRIVFVNKKLNTKIDEKSFSN</sequence>
<dbReference type="Proteomes" id="UP000243887">
    <property type="component" value="Unassembled WGS sequence"/>
</dbReference>
<evidence type="ECO:0000256" key="1">
    <source>
        <dbReference type="ARBA" id="ARBA00022729"/>
    </source>
</evidence>
<keyword evidence="3" id="KW-0449">Lipoprotein</keyword>
<feature type="chain" id="PRO_5017253492" evidence="2">
    <location>
        <begin position="21"/>
        <end position="210"/>
    </location>
</feature>
<dbReference type="InterPro" id="IPR029046">
    <property type="entry name" value="LolA/LolB/LppX"/>
</dbReference>
<dbReference type="AlphaFoldDB" id="A0A1I3RMH9"/>
<name>A0A1I3RMH9_9FLAO</name>
<feature type="signal peptide" evidence="2">
    <location>
        <begin position="1"/>
        <end position="20"/>
    </location>
</feature>
<evidence type="ECO:0000256" key="2">
    <source>
        <dbReference type="SAM" id="SignalP"/>
    </source>
</evidence>
<keyword evidence="1 2" id="KW-0732">Signal</keyword>
<organism evidence="3 4">
    <name type="scientific">Myroides guanonis</name>
    <dbReference type="NCBI Taxonomy" id="1150112"/>
    <lineage>
        <taxon>Bacteria</taxon>
        <taxon>Pseudomonadati</taxon>
        <taxon>Bacteroidota</taxon>
        <taxon>Flavobacteriia</taxon>
        <taxon>Flavobacteriales</taxon>
        <taxon>Flavobacteriaceae</taxon>
        <taxon>Myroides</taxon>
    </lineage>
</organism>
<dbReference type="CDD" id="cd16325">
    <property type="entry name" value="LolA"/>
    <property type="match status" value="1"/>
</dbReference>
<dbReference type="Pfam" id="PF03548">
    <property type="entry name" value="LolA"/>
    <property type="match status" value="1"/>
</dbReference>
<evidence type="ECO:0000313" key="4">
    <source>
        <dbReference type="Proteomes" id="UP000243887"/>
    </source>
</evidence>
<dbReference type="Gene3D" id="2.50.20.10">
    <property type="entry name" value="Lipoprotein localisation LolA/LolB/LppX"/>
    <property type="match status" value="1"/>
</dbReference>
<evidence type="ECO:0000313" key="3">
    <source>
        <dbReference type="EMBL" id="SFJ47535.1"/>
    </source>
</evidence>
<dbReference type="EMBL" id="FORU01000008">
    <property type="protein sequence ID" value="SFJ47535.1"/>
    <property type="molecule type" value="Genomic_DNA"/>
</dbReference>
<protein>
    <submittedName>
        <fullName evidence="3">Outer membrane lipoprotein carrier protein</fullName>
    </submittedName>
</protein>
<dbReference type="OrthoDB" id="1027451at2"/>
<reference evidence="4" key="1">
    <citation type="submission" date="2016-10" db="EMBL/GenBank/DDBJ databases">
        <authorList>
            <person name="Varghese N."/>
            <person name="Submissions S."/>
        </authorList>
    </citation>
    <scope>NUCLEOTIDE SEQUENCE [LARGE SCALE GENOMIC DNA]</scope>
    <source>
        <strain evidence="4">DSM 26542</strain>
    </source>
</reference>
<keyword evidence="4" id="KW-1185">Reference proteome</keyword>
<dbReference type="InterPro" id="IPR004564">
    <property type="entry name" value="OM_lipoprot_carrier_LolA-like"/>
</dbReference>